<dbReference type="PANTHER" id="PTHR10046">
    <property type="entry name" value="ATP DEPENDENT LON PROTEASE FAMILY MEMBER"/>
    <property type="match status" value="1"/>
</dbReference>
<dbReference type="Pfam" id="PF00004">
    <property type="entry name" value="AAA"/>
    <property type="match status" value="1"/>
</dbReference>
<evidence type="ECO:0000259" key="10">
    <source>
        <dbReference type="PROSITE" id="PS51787"/>
    </source>
</evidence>
<keyword evidence="8" id="KW-0346">Stress response</keyword>
<evidence type="ECO:0000256" key="3">
    <source>
        <dbReference type="ARBA" id="ARBA00022670"/>
    </source>
</evidence>
<protein>
    <submittedName>
        <fullName evidence="11">ATP-dependent Lon protease, bacterial type</fullName>
    </submittedName>
</protein>
<dbReference type="Proteomes" id="UP000019205">
    <property type="component" value="Chromosome"/>
</dbReference>
<dbReference type="Gene3D" id="2.30.130.40">
    <property type="entry name" value="LON domain-like"/>
    <property type="match status" value="1"/>
</dbReference>
<dbReference type="Pfam" id="PF02190">
    <property type="entry name" value="LON_substr_bdg"/>
    <property type="match status" value="1"/>
</dbReference>
<evidence type="ECO:0000256" key="7">
    <source>
        <dbReference type="ARBA" id="ARBA00022840"/>
    </source>
</evidence>
<dbReference type="GO" id="GO:0004252">
    <property type="term" value="F:serine-type endopeptidase activity"/>
    <property type="evidence" value="ECO:0007669"/>
    <property type="project" value="InterPro"/>
</dbReference>
<feature type="region of interest" description="Disordered" evidence="9">
    <location>
        <begin position="430"/>
        <end position="449"/>
    </location>
</feature>
<evidence type="ECO:0000256" key="8">
    <source>
        <dbReference type="ARBA" id="ARBA00023016"/>
    </source>
</evidence>
<evidence type="ECO:0000313" key="12">
    <source>
        <dbReference type="Proteomes" id="UP000019205"/>
    </source>
</evidence>
<dbReference type="InterPro" id="IPR003111">
    <property type="entry name" value="Lon_prtase_N"/>
</dbReference>
<dbReference type="STRING" id="314285.KT71_15464"/>
<name>A4A8I1_9GAMM</name>
<reference evidence="11 12" key="1">
    <citation type="journal article" date="2007" name="Proc. Natl. Acad. Sci. U.S.A.">
        <title>Characterization of a marine gammaproteobacterium capable of aerobic anoxygenic photosynthesis.</title>
        <authorList>
            <person name="Fuchs B.M."/>
            <person name="Spring S."/>
            <person name="Teeling H."/>
            <person name="Quast C."/>
            <person name="Wulf J."/>
            <person name="Schattenhofer M."/>
            <person name="Yan S."/>
            <person name="Ferriera S."/>
            <person name="Johnson J."/>
            <person name="Glockner F.O."/>
            <person name="Amann R."/>
        </authorList>
    </citation>
    <scope>NUCLEOTIDE SEQUENCE [LARGE SCALE GENOMIC DNA]</scope>
    <source>
        <strain evidence="11">KT71</strain>
    </source>
</reference>
<feature type="domain" description="Lon N-terminal" evidence="10">
    <location>
        <begin position="9"/>
        <end position="202"/>
    </location>
</feature>
<dbReference type="PROSITE" id="PS51787">
    <property type="entry name" value="LON_N"/>
    <property type="match status" value="1"/>
</dbReference>
<dbReference type="InterPro" id="IPR046336">
    <property type="entry name" value="Lon_prtase_N_sf"/>
</dbReference>
<sequence>MGEHPVLELPLLPLRDVVVYPHMVLPLFVGRERSIEALEHAMANDKQVLLVAQRNASDDDPRADDIYQVGTVSNILQLLKLPDGTIKVLVEGGFRAAVDFVNDDGEFTVAGVREIEADEPDEEEAEGLLRTTSANFEKYVTLSKKVPAEVLTSLTGIDEPGRLADTIAAHMGVELDQKQKILEISSVKGRLEYLMGLMEAEIDVFQVEKRIRGRVKKQMEKSQREYYLNEQMKAIQKELGEMDEAPNEVDELEQRIAEAKMPDEAKEKTLTELGKLKMMSPMSAEASVLRSYIDWMVSVPWAKRSKVKHDLKRATDILDADHYGLEEVKERILEYLAVQKRVRKVKGPVLCLVGPPGVGKTSLGESIARATNRKFVRMALGGVRDEAEIRGHRRTYIGSMPGKLLQKMAKAGVRNPLFLLDEIDKMGMDHRGDPAQRFGSARSRQNISS</sequence>
<keyword evidence="2" id="KW-0963">Cytoplasm</keyword>
<reference evidence="11 12" key="2">
    <citation type="journal article" date="2009" name="PLoS ONE">
        <title>The photosynthetic apparatus and its regulation in the aerobic gammaproteobacterium Congregibacter litoralis gen. nov., sp. nov.</title>
        <authorList>
            <person name="Spring S."/>
            <person name="Lunsdorf H."/>
            <person name="Fuchs B.M."/>
            <person name="Tindall B.J."/>
        </authorList>
    </citation>
    <scope>NUCLEOTIDE SEQUENCE [LARGE SCALE GENOMIC DNA]</scope>
    <source>
        <strain evidence="11">KT71</strain>
    </source>
</reference>
<dbReference type="GO" id="GO:0004176">
    <property type="term" value="F:ATP-dependent peptidase activity"/>
    <property type="evidence" value="ECO:0007669"/>
    <property type="project" value="InterPro"/>
</dbReference>
<dbReference type="GO" id="GO:0006508">
    <property type="term" value="P:proteolysis"/>
    <property type="evidence" value="ECO:0007669"/>
    <property type="project" value="UniProtKB-KW"/>
</dbReference>
<gene>
    <name evidence="11" type="ORF">KT71_15464</name>
</gene>
<comment type="subcellular location">
    <subcellularLocation>
        <location evidence="1">Cytoplasm</location>
    </subcellularLocation>
</comment>
<accession>A4A8I1</accession>
<evidence type="ECO:0000256" key="4">
    <source>
        <dbReference type="ARBA" id="ARBA00022741"/>
    </source>
</evidence>
<evidence type="ECO:0000256" key="1">
    <source>
        <dbReference type="ARBA" id="ARBA00004496"/>
    </source>
</evidence>
<evidence type="ECO:0000256" key="2">
    <source>
        <dbReference type="ARBA" id="ARBA00022490"/>
    </source>
</evidence>
<dbReference type="EMBL" id="AAOA02000001">
    <property type="protein sequence ID" value="EAQ97976.2"/>
    <property type="molecule type" value="Genomic_DNA"/>
</dbReference>
<dbReference type="AlphaFoldDB" id="A4A8I1"/>
<evidence type="ECO:0000256" key="9">
    <source>
        <dbReference type="SAM" id="MobiDB-lite"/>
    </source>
</evidence>
<dbReference type="SMART" id="SM00382">
    <property type="entry name" value="AAA"/>
    <property type="match status" value="1"/>
</dbReference>
<keyword evidence="12" id="KW-1185">Reference proteome</keyword>
<keyword evidence="5" id="KW-0378">Hydrolase</keyword>
<organism evidence="11 12">
    <name type="scientific">Congregibacter litoralis KT71</name>
    <dbReference type="NCBI Taxonomy" id="314285"/>
    <lineage>
        <taxon>Bacteria</taxon>
        <taxon>Pseudomonadati</taxon>
        <taxon>Pseudomonadota</taxon>
        <taxon>Gammaproteobacteria</taxon>
        <taxon>Cellvibrionales</taxon>
        <taxon>Halieaceae</taxon>
        <taxon>Congregibacter</taxon>
    </lineage>
</organism>
<dbReference type="InterPro" id="IPR027065">
    <property type="entry name" value="Lon_Prtase"/>
</dbReference>
<keyword evidence="7" id="KW-0067">ATP-binding</keyword>
<dbReference type="InterPro" id="IPR027417">
    <property type="entry name" value="P-loop_NTPase"/>
</dbReference>
<dbReference type="GO" id="GO:0030163">
    <property type="term" value="P:protein catabolic process"/>
    <property type="evidence" value="ECO:0007669"/>
    <property type="project" value="InterPro"/>
</dbReference>
<proteinExistence type="predicted"/>
<dbReference type="Gene3D" id="3.40.50.300">
    <property type="entry name" value="P-loop containing nucleotide triphosphate hydrolases"/>
    <property type="match status" value="1"/>
</dbReference>
<dbReference type="Gene3D" id="1.20.58.1480">
    <property type="match status" value="1"/>
</dbReference>
<dbReference type="FunFam" id="1.20.5.5270:FF:000002">
    <property type="entry name" value="Lon protease homolog"/>
    <property type="match status" value="1"/>
</dbReference>
<dbReference type="InterPro" id="IPR003593">
    <property type="entry name" value="AAA+_ATPase"/>
</dbReference>
<dbReference type="eggNOG" id="COG0466">
    <property type="taxonomic scope" value="Bacteria"/>
</dbReference>
<evidence type="ECO:0000256" key="6">
    <source>
        <dbReference type="ARBA" id="ARBA00022825"/>
    </source>
</evidence>
<dbReference type="SMART" id="SM00464">
    <property type="entry name" value="LON"/>
    <property type="match status" value="1"/>
</dbReference>
<dbReference type="FunFam" id="1.20.58.1480:FF:000001">
    <property type="entry name" value="Lon protease"/>
    <property type="match status" value="1"/>
</dbReference>
<dbReference type="SUPFAM" id="SSF88697">
    <property type="entry name" value="PUA domain-like"/>
    <property type="match status" value="1"/>
</dbReference>
<evidence type="ECO:0000313" key="11">
    <source>
        <dbReference type="EMBL" id="EAQ97976.2"/>
    </source>
</evidence>
<keyword evidence="4" id="KW-0547">Nucleotide-binding</keyword>
<keyword evidence="3 11" id="KW-0645">Protease</keyword>
<dbReference type="HOGENOM" id="CLU_004109_3_1_6"/>
<dbReference type="InterPro" id="IPR003959">
    <property type="entry name" value="ATPase_AAA_core"/>
</dbReference>
<evidence type="ECO:0000256" key="5">
    <source>
        <dbReference type="ARBA" id="ARBA00022801"/>
    </source>
</evidence>
<keyword evidence="6" id="KW-0720">Serine protease</keyword>
<dbReference type="GO" id="GO:0005524">
    <property type="term" value="F:ATP binding"/>
    <property type="evidence" value="ECO:0007669"/>
    <property type="project" value="UniProtKB-KW"/>
</dbReference>
<dbReference type="GO" id="GO:0016887">
    <property type="term" value="F:ATP hydrolysis activity"/>
    <property type="evidence" value="ECO:0007669"/>
    <property type="project" value="InterPro"/>
</dbReference>
<dbReference type="GO" id="GO:0005737">
    <property type="term" value="C:cytoplasm"/>
    <property type="evidence" value="ECO:0007669"/>
    <property type="project" value="UniProtKB-SubCell"/>
</dbReference>
<dbReference type="InterPro" id="IPR015947">
    <property type="entry name" value="PUA-like_sf"/>
</dbReference>
<comment type="caution">
    <text evidence="11">The sequence shown here is derived from an EMBL/GenBank/DDBJ whole genome shotgun (WGS) entry which is preliminary data.</text>
</comment>
<dbReference type="SUPFAM" id="SSF52540">
    <property type="entry name" value="P-loop containing nucleoside triphosphate hydrolases"/>
    <property type="match status" value="1"/>
</dbReference>
<dbReference type="Gene3D" id="1.20.5.5270">
    <property type="match status" value="1"/>
</dbReference>